<accession>A0ABQ2PBN4</accession>
<sequence>MLLRNDVLLYKEGPISALRILWIHPGKPTAFVIDATHPLAVPEPRELRQLEDDLESGLAKLAIWMKQMVVHRFTENFLPK</sequence>
<dbReference type="RefSeq" id="WP_188704811.1">
    <property type="nucleotide sequence ID" value="NZ_BMLX01000003.1"/>
</dbReference>
<evidence type="ECO:0000313" key="2">
    <source>
        <dbReference type="Proteomes" id="UP000637267"/>
    </source>
</evidence>
<protein>
    <submittedName>
        <fullName evidence="1">Uncharacterized protein</fullName>
    </submittedName>
</protein>
<keyword evidence="2" id="KW-1185">Reference proteome</keyword>
<dbReference type="EMBL" id="BMLX01000003">
    <property type="protein sequence ID" value="GGP22617.1"/>
    <property type="molecule type" value="Genomic_DNA"/>
</dbReference>
<comment type="caution">
    <text evidence="1">The sequence shown here is derived from an EMBL/GenBank/DDBJ whole genome shotgun (WGS) entry which is preliminary data.</text>
</comment>
<organism evidence="1 2">
    <name type="scientific">Silvimonas iriomotensis</name>
    <dbReference type="NCBI Taxonomy" id="449662"/>
    <lineage>
        <taxon>Bacteria</taxon>
        <taxon>Pseudomonadati</taxon>
        <taxon>Pseudomonadota</taxon>
        <taxon>Betaproteobacteria</taxon>
        <taxon>Neisseriales</taxon>
        <taxon>Chitinibacteraceae</taxon>
        <taxon>Silvimonas</taxon>
    </lineage>
</organism>
<name>A0ABQ2PBN4_9NEIS</name>
<dbReference type="Proteomes" id="UP000637267">
    <property type="component" value="Unassembled WGS sequence"/>
</dbReference>
<gene>
    <name evidence="1" type="ORF">GCM10010970_26210</name>
</gene>
<reference evidence="2" key="1">
    <citation type="journal article" date="2019" name="Int. J. Syst. Evol. Microbiol.">
        <title>The Global Catalogue of Microorganisms (GCM) 10K type strain sequencing project: providing services to taxonomists for standard genome sequencing and annotation.</title>
        <authorList>
            <consortium name="The Broad Institute Genomics Platform"/>
            <consortium name="The Broad Institute Genome Sequencing Center for Infectious Disease"/>
            <person name="Wu L."/>
            <person name="Ma J."/>
        </authorList>
    </citation>
    <scope>NUCLEOTIDE SEQUENCE [LARGE SCALE GENOMIC DNA]</scope>
    <source>
        <strain evidence="2">CGMCC 1.8859</strain>
    </source>
</reference>
<proteinExistence type="predicted"/>
<evidence type="ECO:0000313" key="1">
    <source>
        <dbReference type="EMBL" id="GGP22617.1"/>
    </source>
</evidence>